<protein>
    <submittedName>
        <fullName evidence="1">Uncharacterized protein</fullName>
    </submittedName>
</protein>
<sequence length="135" mass="15384">MEFLASLVEHNLIHESAVDIAQAERDPTSHGIFGYNQRSLAKRTKWQHGVKTQPCPVRNSNVTMTILNSFQVFSIPNYDSPYDFDSNLPETPQESDDEDNPYIHLTLILFQLLICPLDVVIICTEPLTDVDVWLP</sequence>
<dbReference type="Proteomes" id="UP000272025">
    <property type="component" value="Unassembled WGS sequence"/>
</dbReference>
<evidence type="ECO:0000313" key="1">
    <source>
        <dbReference type="EMBL" id="ROT37705.1"/>
    </source>
</evidence>
<evidence type="ECO:0000313" key="2">
    <source>
        <dbReference type="Proteomes" id="UP000272025"/>
    </source>
</evidence>
<accession>A0A3N2PT54</accession>
<keyword evidence="2" id="KW-1185">Reference proteome</keyword>
<dbReference type="GeneID" id="39582841"/>
<name>A0A3N2PT54_SODAK</name>
<organism evidence="1 2">
    <name type="scientific">Sodiomyces alkalinus (strain CBS 110278 / VKM F-3762 / F11)</name>
    <name type="common">Alkaliphilic filamentous fungus</name>
    <dbReference type="NCBI Taxonomy" id="1314773"/>
    <lineage>
        <taxon>Eukaryota</taxon>
        <taxon>Fungi</taxon>
        <taxon>Dikarya</taxon>
        <taxon>Ascomycota</taxon>
        <taxon>Pezizomycotina</taxon>
        <taxon>Sordariomycetes</taxon>
        <taxon>Hypocreomycetidae</taxon>
        <taxon>Glomerellales</taxon>
        <taxon>Plectosphaerellaceae</taxon>
        <taxon>Sodiomyces</taxon>
    </lineage>
</organism>
<dbReference type="EMBL" id="ML119057">
    <property type="protein sequence ID" value="ROT37705.1"/>
    <property type="molecule type" value="Genomic_DNA"/>
</dbReference>
<dbReference type="RefSeq" id="XP_028465511.1">
    <property type="nucleotide sequence ID" value="XM_028614363.1"/>
</dbReference>
<gene>
    <name evidence="1" type="ORF">SODALDRAFT_361430</name>
</gene>
<reference evidence="1 2" key="1">
    <citation type="journal article" date="2018" name="Mol. Ecol.">
        <title>The obligate alkalophilic soda-lake fungus Sodiomyces alkalinus has shifted to a protein diet.</title>
        <authorList>
            <person name="Grum-Grzhimaylo A.A."/>
            <person name="Falkoski D.L."/>
            <person name="van den Heuvel J."/>
            <person name="Valero-Jimenez C.A."/>
            <person name="Min B."/>
            <person name="Choi I.G."/>
            <person name="Lipzen A."/>
            <person name="Daum C.G."/>
            <person name="Aanen D.K."/>
            <person name="Tsang A."/>
            <person name="Henrissat B."/>
            <person name="Bilanenko E.N."/>
            <person name="de Vries R.P."/>
            <person name="van Kan J.A.L."/>
            <person name="Grigoriev I.V."/>
            <person name="Debets A.J.M."/>
        </authorList>
    </citation>
    <scope>NUCLEOTIDE SEQUENCE [LARGE SCALE GENOMIC DNA]</scope>
    <source>
        <strain evidence="1 2">F11</strain>
    </source>
</reference>
<proteinExistence type="predicted"/>
<dbReference type="AlphaFoldDB" id="A0A3N2PT54"/>
<dbReference type="OrthoDB" id="1658288at2759"/>